<dbReference type="RefSeq" id="WP_105074325.1">
    <property type="nucleotide sequence ID" value="NZ_JAFLKP010000079.1"/>
</dbReference>
<keyword evidence="4 8" id="KW-0975">Bacterial flagellum</keyword>
<dbReference type="InterPro" id="IPR020013">
    <property type="entry name" value="Flagellar_FlgE/F/G"/>
</dbReference>
<evidence type="ECO:0000256" key="2">
    <source>
        <dbReference type="ARBA" id="ARBA00009677"/>
    </source>
</evidence>
<evidence type="ECO:0000256" key="4">
    <source>
        <dbReference type="ARBA" id="ARBA00023143"/>
    </source>
</evidence>
<keyword evidence="12" id="KW-0969">Cilium</keyword>
<dbReference type="Pfam" id="PF06429">
    <property type="entry name" value="Flg_bbr_C"/>
    <property type="match status" value="1"/>
</dbReference>
<evidence type="ECO:0000259" key="9">
    <source>
        <dbReference type="Pfam" id="PF00460"/>
    </source>
</evidence>
<dbReference type="Proteomes" id="UP000239936">
    <property type="component" value="Unassembled WGS sequence"/>
</dbReference>
<comment type="subunit">
    <text evidence="5 8">The basal body constitutes a major portion of the flagellar organelle and consists of four rings (L,P,S, and M) mounted on a central rod. The rod consists of about 26 subunits of FlgG in the distal portion, and FlgB, FlgC and FlgF are thought to build up the proximal portion of the rod with about 6 subunits each.</text>
</comment>
<proteinExistence type="inferred from homology"/>
<accession>A0A2S7XNF7</accession>
<dbReference type="EMBL" id="PPGH01000037">
    <property type="protein sequence ID" value="PQJ95277.1"/>
    <property type="molecule type" value="Genomic_DNA"/>
</dbReference>
<dbReference type="Pfam" id="PF22692">
    <property type="entry name" value="LlgE_F_G_D1"/>
    <property type="match status" value="1"/>
</dbReference>
<evidence type="ECO:0000313" key="13">
    <source>
        <dbReference type="Proteomes" id="UP000239936"/>
    </source>
</evidence>
<feature type="domain" description="Flagellar basal-body/hook protein C-terminal" evidence="10">
    <location>
        <begin position="215"/>
        <end position="259"/>
    </location>
</feature>
<dbReference type="OrthoDB" id="9804559at2"/>
<evidence type="ECO:0000313" key="12">
    <source>
        <dbReference type="EMBL" id="PQJ95277.1"/>
    </source>
</evidence>
<evidence type="ECO:0000259" key="10">
    <source>
        <dbReference type="Pfam" id="PF06429"/>
    </source>
</evidence>
<feature type="domain" description="Flagellar basal body rod protein N-terminal" evidence="9">
    <location>
        <begin position="7"/>
        <end position="35"/>
    </location>
</feature>
<keyword evidence="12" id="KW-0966">Cell projection</keyword>
<protein>
    <recommendedName>
        <fullName evidence="3 7">Flagellar basal-body rod protein FlgG</fullName>
    </recommendedName>
    <alternativeName>
        <fullName evidence="6 8">Distal rod protein</fullName>
    </alternativeName>
</protein>
<feature type="domain" description="Flagellar hook protein FlgE/F/G-like D1" evidence="11">
    <location>
        <begin position="97"/>
        <end position="159"/>
    </location>
</feature>
<keyword evidence="13" id="KW-1185">Reference proteome</keyword>
<dbReference type="InterPro" id="IPR019776">
    <property type="entry name" value="Flagellar_basal_body_rod_CS"/>
</dbReference>
<evidence type="ECO:0000256" key="7">
    <source>
        <dbReference type="NCBIfam" id="TIGR02488"/>
    </source>
</evidence>
<dbReference type="InterPro" id="IPR012834">
    <property type="entry name" value="FlgG_G_neg"/>
</dbReference>
<comment type="similarity">
    <text evidence="2 8">Belongs to the flagella basal body rod proteins family.</text>
</comment>
<dbReference type="NCBIfam" id="TIGR03506">
    <property type="entry name" value="FlgEFG_subfam"/>
    <property type="match status" value="2"/>
</dbReference>
<organism evidence="12 13">
    <name type="scientific">Chromatium okenii</name>
    <dbReference type="NCBI Taxonomy" id="61644"/>
    <lineage>
        <taxon>Bacteria</taxon>
        <taxon>Pseudomonadati</taxon>
        <taxon>Pseudomonadota</taxon>
        <taxon>Gammaproteobacteria</taxon>
        <taxon>Chromatiales</taxon>
        <taxon>Chromatiaceae</taxon>
        <taxon>Chromatium</taxon>
    </lineage>
</organism>
<dbReference type="Pfam" id="PF00460">
    <property type="entry name" value="Flg_bb_rod"/>
    <property type="match status" value="1"/>
</dbReference>
<gene>
    <name evidence="12" type="primary">flgG</name>
    <name evidence="12" type="ORF">CXB77_13585</name>
</gene>
<dbReference type="PANTHER" id="PTHR30435:SF19">
    <property type="entry name" value="FLAGELLAR BASAL-BODY ROD PROTEIN FLGG"/>
    <property type="match status" value="1"/>
</dbReference>
<dbReference type="PROSITE" id="PS00588">
    <property type="entry name" value="FLAGELLA_BB_ROD"/>
    <property type="match status" value="1"/>
</dbReference>
<reference evidence="12 13" key="1">
    <citation type="submission" date="2018-01" db="EMBL/GenBank/DDBJ databases">
        <title>The complete genome sequence of Chromatium okenii LaCa, a purple sulfur bacterium with a turbulent life.</title>
        <authorList>
            <person name="Luedin S.M."/>
            <person name="Liechti N."/>
            <person name="Storelli N."/>
            <person name="Danza F."/>
            <person name="Wittwer M."/>
            <person name="Pothier J.F."/>
            <person name="Tonolla M.A."/>
        </authorList>
    </citation>
    <scope>NUCLEOTIDE SEQUENCE [LARGE SCALE GENOMIC DNA]</scope>
    <source>
        <strain evidence="12 13">LaCa</strain>
    </source>
</reference>
<evidence type="ECO:0000256" key="5">
    <source>
        <dbReference type="ARBA" id="ARBA00025933"/>
    </source>
</evidence>
<dbReference type="PANTHER" id="PTHR30435">
    <property type="entry name" value="FLAGELLAR PROTEIN"/>
    <property type="match status" value="1"/>
</dbReference>
<dbReference type="GO" id="GO:0071978">
    <property type="term" value="P:bacterial-type flagellum-dependent swarming motility"/>
    <property type="evidence" value="ECO:0007669"/>
    <property type="project" value="TreeGrafter"/>
</dbReference>
<evidence type="ECO:0000256" key="3">
    <source>
        <dbReference type="ARBA" id="ARBA00017948"/>
    </source>
</evidence>
<evidence type="ECO:0000256" key="1">
    <source>
        <dbReference type="ARBA" id="ARBA00004117"/>
    </source>
</evidence>
<comment type="subcellular location">
    <subcellularLocation>
        <location evidence="1 8">Bacterial flagellum basal body</location>
    </subcellularLocation>
</comment>
<sequence length="263" mass="27590">MNQSLWIAKTGLDAQQTRMAVVANNLANVNTNGFKKGRAVFEDLIYQTIRQPGAQATQAVQLPSGLTIGMGARTVATEKLFTQGGMVQTENALDFTIEGRGFFQVLLPSGELGYTRDGTFQLNADGEIVMSNGYALQPGLTVPANALSVTVGKDGTVSAQIPGQAAPQTLGQVQLADFVNPAGLQAMGENIYVETAASGTAQASNPGQNGAGTMVQGALETSNVNMAEELVNMIETQRAYEVNSKAIAAADSMLQFVNNNLAR</sequence>
<dbReference type="InterPro" id="IPR053967">
    <property type="entry name" value="LlgE_F_G-like_D1"/>
</dbReference>
<keyword evidence="12" id="KW-0282">Flagellum</keyword>
<dbReference type="NCBIfam" id="TIGR02488">
    <property type="entry name" value="flgG_G_neg"/>
    <property type="match status" value="1"/>
</dbReference>
<dbReference type="InterPro" id="IPR001444">
    <property type="entry name" value="Flag_bb_rod_N"/>
</dbReference>
<dbReference type="SUPFAM" id="SSF117143">
    <property type="entry name" value="Flagellar hook protein flgE"/>
    <property type="match status" value="1"/>
</dbReference>
<dbReference type="InterPro" id="IPR037925">
    <property type="entry name" value="FlgE/F/G-like"/>
</dbReference>
<evidence type="ECO:0000256" key="8">
    <source>
        <dbReference type="RuleBase" id="RU362116"/>
    </source>
</evidence>
<comment type="caution">
    <text evidence="12">The sequence shown here is derived from an EMBL/GenBank/DDBJ whole genome shotgun (WGS) entry which is preliminary data.</text>
</comment>
<evidence type="ECO:0000259" key="11">
    <source>
        <dbReference type="Pfam" id="PF22692"/>
    </source>
</evidence>
<evidence type="ECO:0000256" key="6">
    <source>
        <dbReference type="ARBA" id="ARBA00032912"/>
    </source>
</evidence>
<dbReference type="GO" id="GO:0009426">
    <property type="term" value="C:bacterial-type flagellum basal body, distal rod"/>
    <property type="evidence" value="ECO:0007669"/>
    <property type="project" value="UniProtKB-UniRule"/>
</dbReference>
<dbReference type="InterPro" id="IPR010930">
    <property type="entry name" value="Flg_bb/hook_C_dom"/>
</dbReference>
<dbReference type="AlphaFoldDB" id="A0A2S7XNF7"/>
<name>A0A2S7XNF7_9GAMM</name>